<gene>
    <name evidence="1" type="ORF">LCGC14_2516930</name>
</gene>
<evidence type="ECO:0000313" key="1">
    <source>
        <dbReference type="EMBL" id="KKL14313.1"/>
    </source>
</evidence>
<reference evidence="1" key="1">
    <citation type="journal article" date="2015" name="Nature">
        <title>Complex archaea that bridge the gap between prokaryotes and eukaryotes.</title>
        <authorList>
            <person name="Spang A."/>
            <person name="Saw J.H."/>
            <person name="Jorgensen S.L."/>
            <person name="Zaremba-Niedzwiedzka K."/>
            <person name="Martijn J."/>
            <person name="Lind A.E."/>
            <person name="van Eijk R."/>
            <person name="Schleper C."/>
            <person name="Guy L."/>
            <person name="Ettema T.J."/>
        </authorList>
    </citation>
    <scope>NUCLEOTIDE SEQUENCE</scope>
</reference>
<dbReference type="InterPro" id="IPR014729">
    <property type="entry name" value="Rossmann-like_a/b/a_fold"/>
</dbReference>
<evidence type="ECO:0008006" key="2">
    <source>
        <dbReference type="Google" id="ProtNLM"/>
    </source>
</evidence>
<sequence length="232" mass="27209">IVIDEYADGERVDLLFHDTKTEDEDTYRFLHKVASYLCKCIETDSDGRDIWSVFRDEGYLGNGRNTMCSRILKQERSLNYLKKLRDSGEDPILYVGFTPDEWQRAQRVTARYALEGFEVRFPLIDEKIDKKVCHKEITECWGIKLPRMYDHYNHANCMPCVKGKKAYWGLVYMFNRKAWKRAVQAEIEHGQTIFTEAGSLPEELNNCLRLADKHLTKRSQESLFDTPCECIT</sequence>
<name>A0A0F9DQY0_9ZZZZ</name>
<organism evidence="1">
    <name type="scientific">marine sediment metagenome</name>
    <dbReference type="NCBI Taxonomy" id="412755"/>
    <lineage>
        <taxon>unclassified sequences</taxon>
        <taxon>metagenomes</taxon>
        <taxon>ecological metagenomes</taxon>
    </lineage>
</organism>
<dbReference type="Gene3D" id="3.40.50.620">
    <property type="entry name" value="HUPs"/>
    <property type="match status" value="1"/>
</dbReference>
<dbReference type="AlphaFoldDB" id="A0A0F9DQY0"/>
<accession>A0A0F9DQY0</accession>
<feature type="non-terminal residue" evidence="1">
    <location>
        <position position="1"/>
    </location>
</feature>
<dbReference type="EMBL" id="LAZR01040507">
    <property type="protein sequence ID" value="KKL14313.1"/>
    <property type="molecule type" value="Genomic_DNA"/>
</dbReference>
<proteinExistence type="predicted"/>
<protein>
    <recommendedName>
        <fullName evidence="2">Phosphoadenosine phosphosulphate reductase domain-containing protein</fullName>
    </recommendedName>
</protein>
<comment type="caution">
    <text evidence="1">The sequence shown here is derived from an EMBL/GenBank/DDBJ whole genome shotgun (WGS) entry which is preliminary data.</text>
</comment>